<evidence type="ECO:0000256" key="2">
    <source>
        <dbReference type="ARBA" id="ARBA00023239"/>
    </source>
</evidence>
<accession>A0ABU4XMM6</accession>
<dbReference type="CDD" id="cd06661">
    <property type="entry name" value="GGCT_like"/>
    <property type="match status" value="1"/>
</dbReference>
<keyword evidence="4" id="KW-1185">Reference proteome</keyword>
<dbReference type="EC" id="4.3.2.7" evidence="1"/>
<evidence type="ECO:0000313" key="4">
    <source>
        <dbReference type="Proteomes" id="UP001271780"/>
    </source>
</evidence>
<proteinExistence type="predicted"/>
<dbReference type="SUPFAM" id="SSF110857">
    <property type="entry name" value="Gamma-glutamyl cyclotransferase-like"/>
    <property type="match status" value="1"/>
</dbReference>
<dbReference type="Proteomes" id="UP001271780">
    <property type="component" value="Unassembled WGS sequence"/>
</dbReference>
<dbReference type="Pfam" id="PF04752">
    <property type="entry name" value="ChaC"/>
    <property type="match status" value="1"/>
</dbReference>
<gene>
    <name evidence="3" type="ORF">RFM27_28380</name>
</gene>
<dbReference type="InterPro" id="IPR036568">
    <property type="entry name" value="GGCT-like_sf"/>
</dbReference>
<reference evidence="3 4" key="1">
    <citation type="submission" date="2023-08" db="EMBL/GenBank/DDBJ databases">
        <title>Implementing the SeqCode for naming new Mesorhizobium species isolated from Vachellia karroo root nodules.</title>
        <authorList>
            <person name="Van Lill M."/>
        </authorList>
    </citation>
    <scope>NUCLEOTIDE SEQUENCE [LARGE SCALE GENOMIC DNA]</scope>
    <source>
        <strain evidence="3 4">VK23A</strain>
    </source>
</reference>
<dbReference type="InterPro" id="IPR006840">
    <property type="entry name" value="ChaC"/>
</dbReference>
<keyword evidence="2" id="KW-0456">Lyase</keyword>
<comment type="caution">
    <text evidence="3">The sequence shown here is derived from an EMBL/GenBank/DDBJ whole genome shotgun (WGS) entry which is preliminary data.</text>
</comment>
<evidence type="ECO:0000256" key="1">
    <source>
        <dbReference type="ARBA" id="ARBA00012344"/>
    </source>
</evidence>
<name>A0ABU4XMM6_9HYPH</name>
<dbReference type="RefSeq" id="WP_320262658.1">
    <property type="nucleotide sequence ID" value="NZ_JAVIIX010000025.1"/>
</dbReference>
<protein>
    <recommendedName>
        <fullName evidence="1">glutathione-specific gamma-glutamylcyclotransferase</fullName>
        <ecNumber evidence="1">4.3.2.7</ecNumber>
    </recommendedName>
</protein>
<organism evidence="3 4">
    <name type="scientific">Mesorhizobium dulcispinae</name>
    <dbReference type="NCBI Taxonomy" id="3072316"/>
    <lineage>
        <taxon>Bacteria</taxon>
        <taxon>Pseudomonadati</taxon>
        <taxon>Pseudomonadota</taxon>
        <taxon>Alphaproteobacteria</taxon>
        <taxon>Hyphomicrobiales</taxon>
        <taxon>Phyllobacteriaceae</taxon>
        <taxon>Mesorhizobium</taxon>
    </lineage>
</organism>
<dbReference type="PANTHER" id="PTHR12192">
    <property type="entry name" value="CATION TRANSPORT PROTEIN CHAC-RELATED"/>
    <property type="match status" value="1"/>
</dbReference>
<dbReference type="PANTHER" id="PTHR12192:SF2">
    <property type="entry name" value="GLUTATHIONE-SPECIFIC GAMMA-GLUTAMYLCYCLOTRANSFERASE 2"/>
    <property type="match status" value="1"/>
</dbReference>
<evidence type="ECO:0000313" key="3">
    <source>
        <dbReference type="EMBL" id="MDX8476006.1"/>
    </source>
</evidence>
<sequence length="241" mass="27017">MRRMSLTPELVALCHREEIDPGPSGEWTQLNDDDFRALALRLSGEADEGPLWVFAYGSLIWKPAFESVEQRCASAYGWHRSFCLDLVRWRGSAAQPGLMMALERGGRCDGVIYRLPDGEKPAQIERLLRREIDDHESVSSVRWVPVRTAQGSLRALGFWVGVTGRGTSLRQPLERVARILARACGHVGSGAEYLYNTVSHLETFGIHDRNLWRLQELVADEIRSIHPSRIETAEPAAAAIT</sequence>
<dbReference type="EMBL" id="JAVIIZ010000026">
    <property type="protein sequence ID" value="MDX8476006.1"/>
    <property type="molecule type" value="Genomic_DNA"/>
</dbReference>
<dbReference type="InterPro" id="IPR013024">
    <property type="entry name" value="GGCT-like"/>
</dbReference>
<dbReference type="Gene3D" id="3.10.490.10">
    <property type="entry name" value="Gamma-glutamyl cyclotransferase-like"/>
    <property type="match status" value="1"/>
</dbReference>